<dbReference type="EMBL" id="MBDO02000845">
    <property type="protein sequence ID" value="RLN51933.1"/>
    <property type="molecule type" value="Genomic_DNA"/>
</dbReference>
<dbReference type="Proteomes" id="UP000284657">
    <property type="component" value="Unassembled WGS sequence"/>
</dbReference>
<reference evidence="3 4" key="1">
    <citation type="submission" date="2018-07" db="EMBL/GenBank/DDBJ databases">
        <title>Genome sequencing of oomycete isolates from Chile give support for New Zealand origin for Phytophthora kernoviae and make available the first Nothophytophthora sp. genome.</title>
        <authorList>
            <person name="Studholme D.J."/>
            <person name="Sanfuentes E."/>
            <person name="Panda P."/>
            <person name="Hill R."/>
            <person name="Sambles C."/>
            <person name="Grant M."/>
            <person name="Williams N.M."/>
            <person name="Mcdougal R.L."/>
        </authorList>
    </citation>
    <scope>NUCLEOTIDE SEQUENCE [LARGE SCALE GENOMIC DNA]</scope>
    <source>
        <strain evidence="2">Chile6</strain>
        <strain evidence="1">Chile7</strain>
    </source>
</reference>
<evidence type="ECO:0000313" key="3">
    <source>
        <dbReference type="Proteomes" id="UP000277300"/>
    </source>
</evidence>
<sequence>MQFAYDWSQYRWDQYFLPALRRYYEIYGHTDVPQGFQIPENDDLWPQKLWNLKLANRVHNIRCRGYFAKQVERDVEKLTQIAFCLDSTCCEPWPKAAWGLALGVLINNMRNNNHYSERVAEDRAELDAIGFVWDHYEATWNKYIFPALKTYSVVNGNCEVPKVFVVPDKAPWPENTHGLKLGITMVNVRCYGQYFDQTARNVDELQAMGFRLLIPQVKWNHRVEPLLKVFEQVFCHRDIPHDFVVPSEEPWDENSWGIQLGKLKPSLQYAYFVNAGSSGCMAKKFQLTHGLL</sequence>
<organism evidence="2 3">
    <name type="scientific">Phytophthora kernoviae</name>
    <dbReference type="NCBI Taxonomy" id="325452"/>
    <lineage>
        <taxon>Eukaryota</taxon>
        <taxon>Sar</taxon>
        <taxon>Stramenopiles</taxon>
        <taxon>Oomycota</taxon>
        <taxon>Peronosporomycetes</taxon>
        <taxon>Peronosporales</taxon>
        <taxon>Peronosporaceae</taxon>
        <taxon>Phytophthora</taxon>
    </lineage>
</organism>
<dbReference type="EMBL" id="MBAD02001873">
    <property type="protein sequence ID" value="RLN51326.1"/>
    <property type="molecule type" value="Genomic_DNA"/>
</dbReference>
<proteinExistence type="predicted"/>
<evidence type="ECO:0000313" key="2">
    <source>
        <dbReference type="EMBL" id="RLN51933.1"/>
    </source>
</evidence>
<dbReference type="Proteomes" id="UP000277300">
    <property type="component" value="Unassembled WGS sequence"/>
</dbReference>
<dbReference type="OrthoDB" id="58760at2759"/>
<comment type="caution">
    <text evidence="2">The sequence shown here is derived from an EMBL/GenBank/DDBJ whole genome shotgun (WGS) entry which is preliminary data.</text>
</comment>
<evidence type="ECO:0000313" key="1">
    <source>
        <dbReference type="EMBL" id="RLN51326.1"/>
    </source>
</evidence>
<gene>
    <name evidence="1" type="ORF">BBJ29_009903</name>
    <name evidence="2" type="ORF">BBP00_00009763</name>
</gene>
<dbReference type="PANTHER" id="PTHR37066">
    <property type="entry name" value="HELICASE-ASSOCIATED"/>
    <property type="match status" value="1"/>
</dbReference>
<dbReference type="PANTHER" id="PTHR37066:SF1">
    <property type="entry name" value="LNS2_PITP DOMAIN-CONTAINING PROTEIN"/>
    <property type="match status" value="1"/>
</dbReference>
<dbReference type="AlphaFoldDB" id="A0A3F2RBN4"/>
<protein>
    <submittedName>
        <fullName evidence="2">Uncharacterized protein</fullName>
    </submittedName>
</protein>
<name>A0A3F2RBN4_9STRA</name>
<evidence type="ECO:0000313" key="4">
    <source>
        <dbReference type="Proteomes" id="UP000284657"/>
    </source>
</evidence>
<accession>A0A3F2RBN4</accession>